<feature type="region of interest" description="Disordered" evidence="2">
    <location>
        <begin position="523"/>
        <end position="543"/>
    </location>
</feature>
<dbReference type="SMART" id="SM00954">
    <property type="entry name" value="RelA_SpoT"/>
    <property type="match status" value="1"/>
</dbReference>
<dbReference type="PANTHER" id="PTHR21262:SF31">
    <property type="entry name" value="GTP PYROPHOSPHOKINASE"/>
    <property type="match status" value="1"/>
</dbReference>
<keyword evidence="3" id="KW-0812">Transmembrane</keyword>
<comment type="caution">
    <text evidence="6">The sequence shown here is derived from an EMBL/GenBank/DDBJ whole genome shotgun (WGS) entry which is preliminary data.</text>
</comment>
<feature type="region of interest" description="Disordered" evidence="2">
    <location>
        <begin position="1074"/>
        <end position="1093"/>
    </location>
</feature>
<dbReference type="CDD" id="cd05399">
    <property type="entry name" value="NT_Rel-Spo_like"/>
    <property type="match status" value="1"/>
</dbReference>
<name>A0A250WS62_9CHLO</name>
<reference evidence="6 7" key="1">
    <citation type="submission" date="2017-08" db="EMBL/GenBank/DDBJ databases">
        <title>Acidophilic green algal genome provides insights into adaptation to an acidic environment.</title>
        <authorList>
            <person name="Hirooka S."/>
            <person name="Hirose Y."/>
            <person name="Kanesaki Y."/>
            <person name="Higuchi S."/>
            <person name="Fujiwara T."/>
            <person name="Onuma R."/>
            <person name="Era A."/>
            <person name="Ohbayashi R."/>
            <person name="Uzuka A."/>
            <person name="Nozaki H."/>
            <person name="Yoshikawa H."/>
            <person name="Miyagishima S.Y."/>
        </authorList>
    </citation>
    <scope>NUCLEOTIDE SEQUENCE [LARGE SCALE GENOMIC DNA]</scope>
    <source>
        <strain evidence="6 7">NIES-2499</strain>
    </source>
</reference>
<feature type="compositionally biased region" description="Polar residues" evidence="2">
    <location>
        <begin position="652"/>
        <end position="667"/>
    </location>
</feature>
<keyword evidence="3" id="KW-1133">Transmembrane helix</keyword>
<keyword evidence="7" id="KW-1185">Reference proteome</keyword>
<feature type="compositionally biased region" description="Polar residues" evidence="2">
    <location>
        <begin position="523"/>
        <end position="535"/>
    </location>
</feature>
<dbReference type="AlphaFoldDB" id="A0A250WS62"/>
<evidence type="ECO:0000259" key="5">
    <source>
        <dbReference type="SMART" id="SM00954"/>
    </source>
</evidence>
<dbReference type="CDD" id="cd00077">
    <property type="entry name" value="HDc"/>
    <property type="match status" value="1"/>
</dbReference>
<dbReference type="STRING" id="1157962.A0A250WS62"/>
<evidence type="ECO:0000313" key="6">
    <source>
        <dbReference type="EMBL" id="GAX73519.1"/>
    </source>
</evidence>
<evidence type="ECO:0000256" key="2">
    <source>
        <dbReference type="SAM" id="MobiDB-lite"/>
    </source>
</evidence>
<dbReference type="InterPro" id="IPR056011">
    <property type="entry name" value="DUF7589"/>
</dbReference>
<evidence type="ECO:0000259" key="4">
    <source>
        <dbReference type="SMART" id="SM00471"/>
    </source>
</evidence>
<evidence type="ECO:0000256" key="1">
    <source>
        <dbReference type="ARBA" id="ARBA00007476"/>
    </source>
</evidence>
<sequence>MSLLKLSSCRCGRRAFFTKKHLRHFRLCCNALLKLDEYVDPYVSNNVRKVLTTIDNPFHRSGEFSHFIIQSAPHGASYVFITFCALSVAVGALVFNLISNLSLLSQLVMHKEENQERLVLYGVDVTNSVSFKHPEVLRAVEFAAEAHLGQFRKTGEPYVSHCIEAALIVENMLPPLHQKKHISVIVAAVLHDVIDDTEVPLLAISDAFGEEVSNMVSSVSKLSQMNQLMRRGKRQGWAEYSPEDFRAVRKMIMVLAFEKPLVILIKLADRLHNMRSVHILRPEKQVSVAEETLEIWCTLAECLGWDAIKSELEDLCFAVNQPDDYSKLRAELDRLWNLPTVKIIDDGQQQQQPLLLSKGSTSSYPSRELDNALKESMAAAAAAAASTTQSPTDEAARFWSQAAASSSRLGQGLLPLRAAAVTRAMERALKRGSAVETAGAAIGTTSNTFAAGSTFSVGQKQILKDSPSSDQEIGVRLVTRTSAASGVVATDSDDCLRALDGVSEVLLDGDIMYDGDCTPAITSSHSNTSVSQQPILPSYRSSDRSKQAELKGAVVTPSTPSSRPCTASSSEFSASASYVSASSSPTGRGAAKSSAAVTAGPAPATSSSWVIEAQRDSAKARGEVGGVITLVPAAAAPSPLPVVGNTPIMSLAPTTTEASPSDNSVTGYSGPAGRSPAEINSSSGRSSIVLPAFSDPVVQRQVQLEALLSTVVPFDSVNFKSSKALSASTRRGLEVLDDCAGVLQREVQLRGTSAGLAVVMEGRLKSLQSVYRKMARKRCSVQQVYDARALRVIVDDDGGARVSDAVEVCYQIVSTVHSIWKSIPKEFDDYIANPKPSGYQALHTAVKGPGGIPMEVQIKTRSMHDLAEYGAAAHWVYKEYVPVVPRPQEQPRKEHRQHPAGEGACDEDSQRLVIGSSSIVVPAVRGINGYVGQPVLRIAKDKLRYGTVVEREPDGSKLTVAIKLGGTFAGYPTRVSQYSFYWSLLQYVKEKGWRVPGLSDYNLRLEEYVMSKDGRYHRLDHMGYRNSAETITLLEGFEEEAEGALYLEAAAAGHASAATSVPPLTTSTDVVTTHSRVPEPHMSSSTNVNGGNDMLGPEERVTVEAVSPSGDVAPSQWKMGSPATGTAALLDAQQARSARLMQEAFLRTQYLRAMIEWGEQSLGPRNLKPPRLPASASVSSSSSMLDPAAAILPGSSEEVSVLIWPDCKIEYFPRGTTVGKVFRERVNVSFHPDMPLVAFGDLMVNVNNRLVPEETLLNDGDLVILARDKVKI</sequence>
<dbReference type="InterPro" id="IPR003607">
    <property type="entry name" value="HD/PDEase_dom"/>
</dbReference>
<dbReference type="InterPro" id="IPR043519">
    <property type="entry name" value="NT_sf"/>
</dbReference>
<dbReference type="PANTHER" id="PTHR21262">
    <property type="entry name" value="GUANOSINE-3',5'-BIS DIPHOSPHATE 3'-PYROPHOSPHOHYDROLASE"/>
    <property type="match status" value="1"/>
</dbReference>
<dbReference type="EMBL" id="BEGY01000004">
    <property type="protein sequence ID" value="GAX73519.1"/>
    <property type="molecule type" value="Genomic_DNA"/>
</dbReference>
<evidence type="ECO:0000313" key="7">
    <source>
        <dbReference type="Proteomes" id="UP000232323"/>
    </source>
</evidence>
<feature type="region of interest" description="Disordered" evidence="2">
    <location>
        <begin position="651"/>
        <end position="681"/>
    </location>
</feature>
<dbReference type="FunFam" id="1.10.3210.10:FF:000001">
    <property type="entry name" value="GTP pyrophosphokinase RelA"/>
    <property type="match status" value="1"/>
</dbReference>
<comment type="similarity">
    <text evidence="1">Belongs to the RelA/SpoT family.</text>
</comment>
<feature type="region of interest" description="Disordered" evidence="2">
    <location>
        <begin position="886"/>
        <end position="907"/>
    </location>
</feature>
<dbReference type="Pfam" id="PF13328">
    <property type="entry name" value="HD_4"/>
    <property type="match status" value="1"/>
</dbReference>
<dbReference type="InterPro" id="IPR007685">
    <property type="entry name" value="RelA_SpoT"/>
</dbReference>
<feature type="domain" description="RelA/SpoT" evidence="5">
    <location>
        <begin position="762"/>
        <end position="881"/>
    </location>
</feature>
<dbReference type="Pfam" id="PF24500">
    <property type="entry name" value="DUF7589"/>
    <property type="match status" value="1"/>
</dbReference>
<dbReference type="GO" id="GO:0009507">
    <property type="term" value="C:chloroplast"/>
    <property type="evidence" value="ECO:0007669"/>
    <property type="project" value="TreeGrafter"/>
</dbReference>
<dbReference type="SMART" id="SM00471">
    <property type="entry name" value="HDc"/>
    <property type="match status" value="1"/>
</dbReference>
<organism evidence="6 7">
    <name type="scientific">Chlamydomonas eustigma</name>
    <dbReference type="NCBI Taxonomy" id="1157962"/>
    <lineage>
        <taxon>Eukaryota</taxon>
        <taxon>Viridiplantae</taxon>
        <taxon>Chlorophyta</taxon>
        <taxon>core chlorophytes</taxon>
        <taxon>Chlorophyceae</taxon>
        <taxon>CS clade</taxon>
        <taxon>Chlamydomonadales</taxon>
        <taxon>Chlamydomonadaceae</taxon>
        <taxon>Chlamydomonas</taxon>
    </lineage>
</organism>
<keyword evidence="3" id="KW-0472">Membrane</keyword>
<gene>
    <name evidence="6" type="ORF">CEUSTIGMA_g971.t1</name>
</gene>
<accession>A0A250WS62</accession>
<proteinExistence type="inferred from homology"/>
<dbReference type="Gene3D" id="1.10.3210.10">
    <property type="entry name" value="Hypothetical protein af1432"/>
    <property type="match status" value="1"/>
</dbReference>
<dbReference type="OrthoDB" id="430679at2759"/>
<feature type="transmembrane region" description="Helical" evidence="3">
    <location>
        <begin position="78"/>
        <end position="98"/>
    </location>
</feature>
<evidence type="ECO:0000256" key="3">
    <source>
        <dbReference type="SAM" id="Phobius"/>
    </source>
</evidence>
<protein>
    <submittedName>
        <fullName evidence="6">Uncharacterized protein</fullName>
    </submittedName>
</protein>
<dbReference type="SUPFAM" id="SSF109604">
    <property type="entry name" value="HD-domain/PDEase-like"/>
    <property type="match status" value="1"/>
</dbReference>
<dbReference type="Gene3D" id="3.30.460.10">
    <property type="entry name" value="Beta Polymerase, domain 2"/>
    <property type="match status" value="1"/>
</dbReference>
<dbReference type="Proteomes" id="UP000232323">
    <property type="component" value="Unassembled WGS sequence"/>
</dbReference>
<feature type="domain" description="HD/PDEase" evidence="4">
    <location>
        <begin position="154"/>
        <end position="283"/>
    </location>
</feature>
<dbReference type="SUPFAM" id="SSF81301">
    <property type="entry name" value="Nucleotidyltransferase"/>
    <property type="match status" value="1"/>
</dbReference>
<dbReference type="Pfam" id="PF04607">
    <property type="entry name" value="RelA_SpoT"/>
    <property type="match status" value="1"/>
</dbReference>
<dbReference type="GO" id="GO:0015969">
    <property type="term" value="P:guanosine tetraphosphate metabolic process"/>
    <property type="evidence" value="ECO:0007669"/>
    <property type="project" value="InterPro"/>
</dbReference>